<keyword evidence="4 7" id="KW-0665">Pyrimidine biosynthesis</keyword>
<dbReference type="InterPro" id="IPR011060">
    <property type="entry name" value="RibuloseP-bd_barrel"/>
</dbReference>
<dbReference type="PROSITE" id="PS00156">
    <property type="entry name" value="OMPDECASE"/>
    <property type="match status" value="1"/>
</dbReference>
<sequence length="278" mass="29305">MRSFGEKLQTVSLERGRLCVGIDPHPALLEQWGLGVTADGLRRFSRICVEAFGQSVALVKPQVAFYEAFGSQGYAVLEETIRDLREQGALVVADAKRGDIGSTMAAYAEAWLSDSSPLCADAVTVSPYLGFEALRPALDLAHTHGRGVFVLAATSNPEGRQVQDCVNTDGVRLDQLMVDAAAAENSSWRKAGEFGDVGVVVGATLDSVPDLTDLNGPVLMPGVGAQGASAADVDTLAEKMSAWVFPNISRGILRHGPGVFELSQAVSAAAADYPGFPR</sequence>
<evidence type="ECO:0000256" key="5">
    <source>
        <dbReference type="ARBA" id="ARBA00023239"/>
    </source>
</evidence>
<dbReference type="CDD" id="cd04725">
    <property type="entry name" value="OMP_decarboxylase_like"/>
    <property type="match status" value="1"/>
</dbReference>
<dbReference type="EC" id="4.1.1.23" evidence="7"/>
<dbReference type="PATRIC" id="fig|1035195.3.peg.1126"/>
<dbReference type="InterPro" id="IPR001754">
    <property type="entry name" value="OMPdeCOase_dom"/>
</dbReference>
<organism evidence="9 10">
    <name type="scientific">Corynebacterium durum F0235</name>
    <dbReference type="NCBI Taxonomy" id="1035195"/>
    <lineage>
        <taxon>Bacteria</taxon>
        <taxon>Bacillati</taxon>
        <taxon>Actinomycetota</taxon>
        <taxon>Actinomycetes</taxon>
        <taxon>Mycobacteriales</taxon>
        <taxon>Corynebacteriaceae</taxon>
        <taxon>Corynebacterium</taxon>
    </lineage>
</organism>
<dbReference type="STRING" id="1035195.HMPREF9997_01253"/>
<dbReference type="NCBIfam" id="TIGR02127">
    <property type="entry name" value="pyrF_sub2"/>
    <property type="match status" value="1"/>
</dbReference>
<dbReference type="Pfam" id="PF00215">
    <property type="entry name" value="OMPdecase"/>
    <property type="match status" value="1"/>
</dbReference>
<evidence type="ECO:0000256" key="3">
    <source>
        <dbReference type="ARBA" id="ARBA00022793"/>
    </source>
</evidence>
<dbReference type="PANTHER" id="PTHR43375:SF1">
    <property type="entry name" value="OROTIDINE 5'-PHOSPHATE DECARBOXYLASE"/>
    <property type="match status" value="1"/>
</dbReference>
<proteinExistence type="inferred from homology"/>
<protein>
    <recommendedName>
        <fullName evidence="7">Orotidine 5'-phosphate decarboxylase</fullName>
        <ecNumber evidence="7">4.1.1.23</ecNumber>
    </recommendedName>
    <alternativeName>
        <fullName evidence="7">OMP decarboxylase</fullName>
        <shortName evidence="7">OMPDCase</shortName>
        <shortName evidence="7">OMPdecase</shortName>
    </alternativeName>
</protein>
<dbReference type="GO" id="GO:0006207">
    <property type="term" value="P:'de novo' pyrimidine nucleobase biosynthetic process"/>
    <property type="evidence" value="ECO:0007669"/>
    <property type="project" value="InterPro"/>
</dbReference>
<evidence type="ECO:0000259" key="8">
    <source>
        <dbReference type="SMART" id="SM00934"/>
    </source>
</evidence>
<comment type="pathway">
    <text evidence="1 7">Pyrimidine metabolism; UMP biosynthesis via de novo pathway; UMP from orotate: step 2/2.</text>
</comment>
<dbReference type="GO" id="GO:0004590">
    <property type="term" value="F:orotidine-5'-phosphate decarboxylase activity"/>
    <property type="evidence" value="ECO:0007669"/>
    <property type="project" value="UniProtKB-UniRule"/>
</dbReference>
<reference evidence="9 10" key="1">
    <citation type="submission" date="2012-05" db="EMBL/GenBank/DDBJ databases">
        <authorList>
            <person name="Weinstock G."/>
            <person name="Sodergren E."/>
            <person name="Lobos E.A."/>
            <person name="Fulton L."/>
            <person name="Fulton R."/>
            <person name="Courtney L."/>
            <person name="Fronick C."/>
            <person name="O'Laughlin M."/>
            <person name="Godfrey J."/>
            <person name="Wilson R.M."/>
            <person name="Miner T."/>
            <person name="Farmer C."/>
            <person name="Delehaunty K."/>
            <person name="Cordes M."/>
            <person name="Minx P."/>
            <person name="Tomlinson C."/>
            <person name="Chen J."/>
            <person name="Wollam A."/>
            <person name="Pepin K.H."/>
            <person name="Bhonagiri V."/>
            <person name="Zhang X."/>
            <person name="Suruliraj S."/>
            <person name="Warren W."/>
            <person name="Mitreva M."/>
            <person name="Mardis E.R."/>
            <person name="Wilson R.K."/>
        </authorList>
    </citation>
    <scope>NUCLEOTIDE SEQUENCE [LARGE SCALE GENOMIC DNA]</scope>
    <source>
        <strain evidence="9 10">F0235</strain>
    </source>
</reference>
<dbReference type="Gene3D" id="3.20.20.70">
    <property type="entry name" value="Aldolase class I"/>
    <property type="match status" value="1"/>
</dbReference>
<evidence type="ECO:0000256" key="4">
    <source>
        <dbReference type="ARBA" id="ARBA00022975"/>
    </source>
</evidence>
<evidence type="ECO:0000313" key="9">
    <source>
        <dbReference type="EMBL" id="EKX90045.1"/>
    </source>
</evidence>
<dbReference type="GO" id="GO:0044205">
    <property type="term" value="P:'de novo' UMP biosynthetic process"/>
    <property type="evidence" value="ECO:0007669"/>
    <property type="project" value="UniProtKB-UniRule"/>
</dbReference>
<feature type="domain" description="Orotidine 5'-phosphate decarboxylase" evidence="8">
    <location>
        <begin position="17"/>
        <end position="265"/>
    </location>
</feature>
<comment type="caution">
    <text evidence="9">The sequence shown here is derived from an EMBL/GenBank/DDBJ whole genome shotgun (WGS) entry which is preliminary data.</text>
</comment>
<gene>
    <name evidence="7" type="primary">pyrF</name>
    <name evidence="9" type="ORF">HMPREF9997_01253</name>
</gene>
<accession>L1MG65</accession>
<comment type="catalytic activity">
    <reaction evidence="6 7">
        <text>orotidine 5'-phosphate + H(+) = UMP + CO2</text>
        <dbReference type="Rhea" id="RHEA:11596"/>
        <dbReference type="ChEBI" id="CHEBI:15378"/>
        <dbReference type="ChEBI" id="CHEBI:16526"/>
        <dbReference type="ChEBI" id="CHEBI:57538"/>
        <dbReference type="ChEBI" id="CHEBI:57865"/>
        <dbReference type="EC" id="4.1.1.23"/>
    </reaction>
</comment>
<dbReference type="UniPathway" id="UPA00070">
    <property type="reaction ID" value="UER00120"/>
</dbReference>
<comment type="similarity">
    <text evidence="2 7">Belongs to the OMP decarboxylase family. Type 2 subfamily.</text>
</comment>
<dbReference type="SUPFAM" id="SSF51366">
    <property type="entry name" value="Ribulose-phoshate binding barrel"/>
    <property type="match status" value="1"/>
</dbReference>
<feature type="active site" description="Proton donor" evidence="7">
    <location>
        <position position="96"/>
    </location>
</feature>
<evidence type="ECO:0000256" key="1">
    <source>
        <dbReference type="ARBA" id="ARBA00004861"/>
    </source>
</evidence>
<dbReference type="AlphaFoldDB" id="L1MG65"/>
<dbReference type="Proteomes" id="UP000010445">
    <property type="component" value="Unassembled WGS sequence"/>
</dbReference>
<dbReference type="InterPro" id="IPR011995">
    <property type="entry name" value="OMPdecase_type-2"/>
</dbReference>
<dbReference type="HAMAP" id="MF_01215">
    <property type="entry name" value="OMPdecase_type2"/>
    <property type="match status" value="1"/>
</dbReference>
<evidence type="ECO:0000256" key="7">
    <source>
        <dbReference type="HAMAP-Rule" id="MF_01215"/>
    </source>
</evidence>
<dbReference type="HOGENOM" id="CLU_060704_0_0_11"/>
<dbReference type="OrthoDB" id="9808470at2"/>
<keyword evidence="5 7" id="KW-0456">Lyase</keyword>
<evidence type="ECO:0000256" key="6">
    <source>
        <dbReference type="ARBA" id="ARBA00049157"/>
    </source>
</evidence>
<evidence type="ECO:0000313" key="10">
    <source>
        <dbReference type="Proteomes" id="UP000010445"/>
    </source>
</evidence>
<dbReference type="InterPro" id="IPR013785">
    <property type="entry name" value="Aldolase_TIM"/>
</dbReference>
<dbReference type="PANTHER" id="PTHR43375">
    <property type="entry name" value="OROTIDINE 5'-PHOSPHATE DECARBOXYLASE"/>
    <property type="match status" value="1"/>
</dbReference>
<dbReference type="InterPro" id="IPR018089">
    <property type="entry name" value="OMPdecase_AS"/>
</dbReference>
<keyword evidence="3 7" id="KW-0210">Decarboxylase</keyword>
<dbReference type="eggNOG" id="COG0284">
    <property type="taxonomic scope" value="Bacteria"/>
</dbReference>
<evidence type="ECO:0000256" key="2">
    <source>
        <dbReference type="ARBA" id="ARBA00008847"/>
    </source>
</evidence>
<name>L1MG65_9CORY</name>
<keyword evidence="10" id="KW-1185">Reference proteome</keyword>
<dbReference type="SMART" id="SM00934">
    <property type="entry name" value="OMPdecase"/>
    <property type="match status" value="1"/>
</dbReference>
<dbReference type="EMBL" id="AMEM01000018">
    <property type="protein sequence ID" value="EKX90045.1"/>
    <property type="molecule type" value="Genomic_DNA"/>
</dbReference>